<accession>A0A9N9SAR5</accession>
<dbReference type="Gene3D" id="2.60.120.970">
    <property type="match status" value="1"/>
</dbReference>
<dbReference type="Proteomes" id="UP001153737">
    <property type="component" value="Chromosome 11"/>
</dbReference>
<evidence type="ECO:0000313" key="2">
    <source>
        <dbReference type="Proteomes" id="UP001153737"/>
    </source>
</evidence>
<protein>
    <submittedName>
        <fullName evidence="1">Uncharacterized protein</fullName>
    </submittedName>
</protein>
<reference evidence="1" key="1">
    <citation type="submission" date="2022-01" db="EMBL/GenBank/DDBJ databases">
        <authorList>
            <person name="King R."/>
        </authorList>
    </citation>
    <scope>NUCLEOTIDE SEQUENCE</scope>
</reference>
<dbReference type="OrthoDB" id="6516235at2759"/>
<dbReference type="AlphaFoldDB" id="A0A9N9SAR5"/>
<organism evidence="1 2">
    <name type="scientific">Phaedon cochleariae</name>
    <name type="common">Mustard beetle</name>
    <dbReference type="NCBI Taxonomy" id="80249"/>
    <lineage>
        <taxon>Eukaryota</taxon>
        <taxon>Metazoa</taxon>
        <taxon>Ecdysozoa</taxon>
        <taxon>Arthropoda</taxon>
        <taxon>Hexapoda</taxon>
        <taxon>Insecta</taxon>
        <taxon>Pterygota</taxon>
        <taxon>Neoptera</taxon>
        <taxon>Endopterygota</taxon>
        <taxon>Coleoptera</taxon>
        <taxon>Polyphaga</taxon>
        <taxon>Cucujiformia</taxon>
        <taxon>Chrysomeloidea</taxon>
        <taxon>Chrysomelidae</taxon>
        <taxon>Chrysomelinae</taxon>
        <taxon>Chrysomelini</taxon>
        <taxon>Phaedon</taxon>
    </lineage>
</organism>
<proteinExistence type="predicted"/>
<gene>
    <name evidence="1" type="ORF">PHAECO_LOCUS2450</name>
</gene>
<reference evidence="1" key="2">
    <citation type="submission" date="2022-10" db="EMBL/GenBank/DDBJ databases">
        <authorList>
            <consortium name="ENA_rothamsted_submissions"/>
            <consortium name="culmorum"/>
            <person name="King R."/>
        </authorList>
    </citation>
    <scope>NUCLEOTIDE SEQUENCE</scope>
</reference>
<name>A0A9N9SAR5_PHACE</name>
<sequence length="169" mass="19503">MAIYFIVAGSKVNQNRLLEFRAGGVVQRGSGQVGQEFGVRSAFLWLKADLLPAHLRRVGRNRCRSTDQFDRVTADPVSIPLEEHRSGWQKIDLTHLVRQWLNESRRDKLRLFVDCSCCSDWRVHLLNDRKEAAAGGRDVFEDEREKDGLKRRANPDRPFLVVHVDPKVR</sequence>
<keyword evidence="2" id="KW-1185">Reference proteome</keyword>
<dbReference type="EMBL" id="OU896717">
    <property type="protein sequence ID" value="CAG9814792.1"/>
    <property type="molecule type" value="Genomic_DNA"/>
</dbReference>
<evidence type="ECO:0000313" key="1">
    <source>
        <dbReference type="EMBL" id="CAG9814792.1"/>
    </source>
</evidence>